<dbReference type="SUPFAM" id="SSF51261">
    <property type="entry name" value="Duplicated hybrid motif"/>
    <property type="match status" value="1"/>
</dbReference>
<dbReference type="PATRIC" id="fig|1267766.3.peg.2370"/>
<evidence type="ECO:0000313" key="8">
    <source>
        <dbReference type="EMBL" id="AKH43375.1"/>
    </source>
</evidence>
<dbReference type="GO" id="GO:0004222">
    <property type="term" value="F:metalloendopeptidase activity"/>
    <property type="evidence" value="ECO:0007669"/>
    <property type="project" value="TreeGrafter"/>
</dbReference>
<dbReference type="GO" id="GO:0046872">
    <property type="term" value="F:metal ion binding"/>
    <property type="evidence" value="ECO:0007669"/>
    <property type="project" value="UniProtKB-KW"/>
</dbReference>
<dbReference type="EMBL" id="CP011452">
    <property type="protein sequence ID" value="AKH43375.1"/>
    <property type="molecule type" value="Genomic_DNA"/>
</dbReference>
<evidence type="ECO:0000256" key="3">
    <source>
        <dbReference type="ARBA" id="ARBA00022723"/>
    </source>
</evidence>
<evidence type="ECO:0000256" key="5">
    <source>
        <dbReference type="ARBA" id="ARBA00022833"/>
    </source>
</evidence>
<reference evidence="8" key="1">
    <citation type="submission" date="2015-05" db="EMBL/GenBank/DDBJ databases">
        <title>The complete genome of Altererythrobacter atlanticus strain 26DY36.</title>
        <authorList>
            <person name="Wu Y.-H."/>
            <person name="Cheng H."/>
            <person name="Wu X.-W."/>
        </authorList>
    </citation>
    <scope>NUCLEOTIDE SEQUENCE [LARGE SCALE GENOMIC DNA]</scope>
    <source>
        <strain evidence="8">26DY36</strain>
    </source>
</reference>
<dbReference type="RefSeq" id="WP_244877913.1">
    <property type="nucleotide sequence ID" value="NZ_CP011452.2"/>
</dbReference>
<dbReference type="KEGG" id="aay:WYH_02343"/>
<evidence type="ECO:0000256" key="2">
    <source>
        <dbReference type="ARBA" id="ARBA00022670"/>
    </source>
</evidence>
<dbReference type="InterPro" id="IPR016047">
    <property type="entry name" value="M23ase_b-sheet_dom"/>
</dbReference>
<keyword evidence="6" id="KW-0482">Metalloprotease</keyword>
<dbReference type="InterPro" id="IPR050570">
    <property type="entry name" value="Cell_wall_metabolism_enzyme"/>
</dbReference>
<gene>
    <name evidence="8" type="primary">envC</name>
    <name evidence="8" type="ORF">WYH_02343</name>
</gene>
<sequence length="400" mass="42240">MRKSAFLPILILLGASASAQRAPIFDSVDETRAAMEQALAERQAAEQRSARFARQAEAASNAAEKAAQQAALLAARIQEAEAGIGAAEARIDLVDRERARLREILGREQRPVVKLTAALQQFSRRPVPLSVLKPGSVKDVVYLRAVLDSAVPRVQARTVALREQIARSRRLREEAEQAALALRAEEEALDQRRQELAALETRQRIASREAGGTAQRESERALALGEQARDLDALVERLDRDAVLRSRLAALPGPILRPQTPGEAGTANAALAAAPREDGSPPVPYQLPVSGRTITGFGAPDGAGLSTGLTLTPRAGAQVVAPAAGRVAFAGPYRGYGGIVIIEHAGGWTSLITGLGQVSVNIGQKLVAGSPLGSAGADRPGITLELRRAGEPVNPLLYIG</sequence>
<proteinExistence type="predicted"/>
<name>A0A0F7KX73_9SPHN</name>
<protein>
    <submittedName>
        <fullName evidence="8">Murein hydrolase activator EnvC</fullName>
    </submittedName>
</protein>
<dbReference type="GO" id="GO:0006508">
    <property type="term" value="P:proteolysis"/>
    <property type="evidence" value="ECO:0007669"/>
    <property type="project" value="UniProtKB-KW"/>
</dbReference>
<dbReference type="AlphaFoldDB" id="A0A0F7KX73"/>
<dbReference type="Pfam" id="PF01551">
    <property type="entry name" value="Peptidase_M23"/>
    <property type="match status" value="1"/>
</dbReference>
<accession>A0A0F7KX73</accession>
<evidence type="ECO:0000313" key="9">
    <source>
        <dbReference type="Proteomes" id="UP000034392"/>
    </source>
</evidence>
<keyword evidence="3" id="KW-0479">Metal-binding</keyword>
<keyword evidence="9" id="KW-1185">Reference proteome</keyword>
<organism evidence="8 9">
    <name type="scientific">Croceibacterium atlanticum</name>
    <dbReference type="NCBI Taxonomy" id="1267766"/>
    <lineage>
        <taxon>Bacteria</taxon>
        <taxon>Pseudomonadati</taxon>
        <taxon>Pseudomonadota</taxon>
        <taxon>Alphaproteobacteria</taxon>
        <taxon>Sphingomonadales</taxon>
        <taxon>Erythrobacteraceae</taxon>
        <taxon>Croceibacterium</taxon>
    </lineage>
</organism>
<evidence type="ECO:0000259" key="7">
    <source>
        <dbReference type="Pfam" id="PF01551"/>
    </source>
</evidence>
<dbReference type="Proteomes" id="UP000034392">
    <property type="component" value="Chromosome"/>
</dbReference>
<dbReference type="Gene3D" id="2.70.70.10">
    <property type="entry name" value="Glucose Permease (Domain IIA)"/>
    <property type="match status" value="1"/>
</dbReference>
<dbReference type="CDD" id="cd12797">
    <property type="entry name" value="M23_peptidase"/>
    <property type="match status" value="1"/>
</dbReference>
<keyword evidence="2" id="KW-0645">Protease</keyword>
<keyword evidence="5" id="KW-0862">Zinc</keyword>
<dbReference type="STRING" id="1267766.WYH_02343"/>
<dbReference type="InterPro" id="IPR011055">
    <property type="entry name" value="Dup_hybrid_motif"/>
</dbReference>
<comment type="cofactor">
    <cofactor evidence="1">
        <name>Zn(2+)</name>
        <dbReference type="ChEBI" id="CHEBI:29105"/>
    </cofactor>
</comment>
<evidence type="ECO:0000256" key="1">
    <source>
        <dbReference type="ARBA" id="ARBA00001947"/>
    </source>
</evidence>
<feature type="domain" description="M23ase beta-sheet core" evidence="7">
    <location>
        <begin position="306"/>
        <end position="395"/>
    </location>
</feature>
<evidence type="ECO:0000256" key="4">
    <source>
        <dbReference type="ARBA" id="ARBA00022801"/>
    </source>
</evidence>
<evidence type="ECO:0000256" key="6">
    <source>
        <dbReference type="ARBA" id="ARBA00023049"/>
    </source>
</evidence>
<dbReference type="PANTHER" id="PTHR21666">
    <property type="entry name" value="PEPTIDASE-RELATED"/>
    <property type="match status" value="1"/>
</dbReference>
<dbReference type="PANTHER" id="PTHR21666:SF288">
    <property type="entry name" value="CELL DIVISION PROTEIN YTFB"/>
    <property type="match status" value="1"/>
</dbReference>
<keyword evidence="4 8" id="KW-0378">Hydrolase</keyword>